<keyword evidence="1" id="KW-1133">Transmembrane helix</keyword>
<gene>
    <name evidence="2" type="ORF">SLOPH_2120</name>
</gene>
<sequence>MYGVCYRIFHLFKIIALFLGIILTKSQPNTGISITSTKYYLGLVLNYSIRQRKAMLSNINHPTIFLLFFILNFFRMRNSNPLDLGFGHLPKSFNQTASKYFYRKR</sequence>
<keyword evidence="1" id="KW-0472">Membrane</keyword>
<dbReference type="Proteomes" id="UP000014978">
    <property type="component" value="Unassembled WGS sequence"/>
</dbReference>
<evidence type="ECO:0000256" key="1">
    <source>
        <dbReference type="SAM" id="Phobius"/>
    </source>
</evidence>
<keyword evidence="1" id="KW-0812">Transmembrane</keyword>
<feature type="transmembrane region" description="Helical" evidence="1">
    <location>
        <begin position="6"/>
        <end position="24"/>
    </location>
</feature>
<keyword evidence="3" id="KW-1185">Reference proteome</keyword>
<dbReference type="AlphaFoldDB" id="S7WAK5"/>
<name>S7WAK5_SPRLO</name>
<dbReference type="HOGENOM" id="CLU_2238344_0_0_1"/>
<evidence type="ECO:0000313" key="3">
    <source>
        <dbReference type="Proteomes" id="UP000014978"/>
    </source>
</evidence>
<dbReference type="VEuPathDB" id="MicrosporidiaDB:SLOPH_2120"/>
<feature type="transmembrane region" description="Helical" evidence="1">
    <location>
        <begin position="55"/>
        <end position="74"/>
    </location>
</feature>
<dbReference type="EMBL" id="ATCN01000568">
    <property type="protein sequence ID" value="EPR78777.1"/>
    <property type="molecule type" value="Genomic_DNA"/>
</dbReference>
<organism evidence="2 3">
    <name type="scientific">Spraguea lophii (strain 42_110)</name>
    <name type="common">Microsporidian parasite</name>
    <dbReference type="NCBI Taxonomy" id="1358809"/>
    <lineage>
        <taxon>Eukaryota</taxon>
        <taxon>Fungi</taxon>
        <taxon>Fungi incertae sedis</taxon>
        <taxon>Microsporidia</taxon>
        <taxon>Spragueidae</taxon>
        <taxon>Spraguea</taxon>
    </lineage>
</organism>
<protein>
    <submittedName>
        <fullName evidence="2">Uncharacterized protein</fullName>
    </submittedName>
</protein>
<reference evidence="3" key="1">
    <citation type="journal article" date="2013" name="PLoS Genet.">
        <title>The genome of Spraguea lophii and the basis of host-microsporidian interactions.</title>
        <authorList>
            <person name="Campbell S.E."/>
            <person name="Williams T.A."/>
            <person name="Yousuf A."/>
            <person name="Soanes D.M."/>
            <person name="Paszkiewicz K.H."/>
            <person name="Williams B.A.P."/>
        </authorList>
    </citation>
    <scope>NUCLEOTIDE SEQUENCE [LARGE SCALE GENOMIC DNA]</scope>
    <source>
        <strain evidence="3">42_110</strain>
    </source>
</reference>
<proteinExistence type="predicted"/>
<evidence type="ECO:0000313" key="2">
    <source>
        <dbReference type="EMBL" id="EPR78777.1"/>
    </source>
</evidence>
<comment type="caution">
    <text evidence="2">The sequence shown here is derived from an EMBL/GenBank/DDBJ whole genome shotgun (WGS) entry which is preliminary data.</text>
</comment>
<accession>S7WAK5</accession>
<dbReference type="InParanoid" id="S7WAK5"/>